<dbReference type="InterPro" id="IPR038109">
    <property type="entry name" value="DNA_bind_recomb_sf"/>
</dbReference>
<dbReference type="GO" id="GO:0003677">
    <property type="term" value="F:DNA binding"/>
    <property type="evidence" value="ECO:0007669"/>
    <property type="project" value="InterPro"/>
</dbReference>
<dbReference type="AlphaFoldDB" id="A0A7S8E9S3"/>
<dbReference type="KEGG" id="pmet:G4Y79_01240"/>
<dbReference type="PANTHER" id="PTHR30461:SF23">
    <property type="entry name" value="DNA RECOMBINASE-RELATED"/>
    <property type="match status" value="1"/>
</dbReference>
<dbReference type="Proteomes" id="UP000594468">
    <property type="component" value="Chromosome"/>
</dbReference>
<keyword evidence="3" id="KW-1185">Reference proteome</keyword>
<dbReference type="InterPro" id="IPR011109">
    <property type="entry name" value="DNA_bind_recombinase_dom"/>
</dbReference>
<dbReference type="Pfam" id="PF07508">
    <property type="entry name" value="Recombinase"/>
    <property type="match status" value="1"/>
</dbReference>
<dbReference type="Gene3D" id="3.40.50.1390">
    <property type="entry name" value="Resolvase, N-terminal catalytic domain"/>
    <property type="match status" value="1"/>
</dbReference>
<dbReference type="Gene3D" id="3.90.1750.20">
    <property type="entry name" value="Putative Large Serine Recombinase, Chain B, Domain 2"/>
    <property type="match status" value="1"/>
</dbReference>
<protein>
    <submittedName>
        <fullName evidence="2">Recombinase family protein</fullName>
    </submittedName>
</protein>
<dbReference type="PANTHER" id="PTHR30461">
    <property type="entry name" value="DNA-INVERTASE FROM LAMBDOID PROPHAGE"/>
    <property type="match status" value="1"/>
</dbReference>
<gene>
    <name evidence="2" type="ORF">G4Y79_01240</name>
</gene>
<organism evidence="2 3">
    <name type="scientific">Phototrophicus methaneseepsis</name>
    <dbReference type="NCBI Taxonomy" id="2710758"/>
    <lineage>
        <taxon>Bacteria</taxon>
        <taxon>Bacillati</taxon>
        <taxon>Chloroflexota</taxon>
        <taxon>Candidatus Thermofontia</taxon>
        <taxon>Phototrophicales</taxon>
        <taxon>Phototrophicaceae</taxon>
        <taxon>Phototrophicus</taxon>
    </lineage>
</organism>
<evidence type="ECO:0000259" key="1">
    <source>
        <dbReference type="PROSITE" id="PS51736"/>
    </source>
</evidence>
<evidence type="ECO:0000313" key="2">
    <source>
        <dbReference type="EMBL" id="QPC83028.1"/>
    </source>
</evidence>
<reference evidence="2 3" key="1">
    <citation type="submission" date="2020-02" db="EMBL/GenBank/DDBJ databases">
        <authorList>
            <person name="Zheng R.K."/>
            <person name="Sun C.M."/>
        </authorList>
    </citation>
    <scope>NUCLEOTIDE SEQUENCE [LARGE SCALE GENOMIC DNA]</scope>
    <source>
        <strain evidence="3">rifampicinis</strain>
    </source>
</reference>
<dbReference type="PROSITE" id="PS51736">
    <property type="entry name" value="RECOMBINASES_3"/>
    <property type="match status" value="1"/>
</dbReference>
<dbReference type="InterPro" id="IPR050639">
    <property type="entry name" value="SSR_resolvase"/>
</dbReference>
<dbReference type="EMBL" id="CP062983">
    <property type="protein sequence ID" value="QPC83028.1"/>
    <property type="molecule type" value="Genomic_DNA"/>
</dbReference>
<dbReference type="SUPFAM" id="SSF53041">
    <property type="entry name" value="Resolvase-like"/>
    <property type="match status" value="1"/>
</dbReference>
<dbReference type="InterPro" id="IPR006119">
    <property type="entry name" value="Resolv_N"/>
</dbReference>
<proteinExistence type="predicted"/>
<dbReference type="Pfam" id="PF00239">
    <property type="entry name" value="Resolvase"/>
    <property type="match status" value="1"/>
</dbReference>
<dbReference type="RefSeq" id="WP_195171097.1">
    <property type="nucleotide sequence ID" value="NZ_CP062983.1"/>
</dbReference>
<accession>A0A7S8E9S3</accession>
<dbReference type="SMART" id="SM00857">
    <property type="entry name" value="Resolvase"/>
    <property type="match status" value="1"/>
</dbReference>
<name>A0A7S8E9S3_9CHLR</name>
<dbReference type="InterPro" id="IPR036162">
    <property type="entry name" value="Resolvase-like_N_sf"/>
</dbReference>
<dbReference type="GO" id="GO:0000150">
    <property type="term" value="F:DNA strand exchange activity"/>
    <property type="evidence" value="ECO:0007669"/>
    <property type="project" value="InterPro"/>
</dbReference>
<evidence type="ECO:0000313" key="3">
    <source>
        <dbReference type="Proteomes" id="UP000594468"/>
    </source>
</evidence>
<sequence length="600" mass="69200">MVRRNNKRLPPKPGWAIYLRTSSEEAQNPENSQRRQRHTIERSLFERSDLPLFKEYIDNLSGRYADNRPGYQQMLEDARAGHFSYVAVENAERFGRNDTEALVAIDELHELGVAVRFADYPDLDPIDPDDRILVSLSFTLARRESIKLGQRVRGGHHAKLRAGGFVGMPPDGYVNCEQKTEALSKTEHGKYTRWVEQDPDRIFIWRLAWDLLLADHMTLDEICEELHARGYRYRSGRAFVEVKANGKRKANKNTLSNIFHNWFYAGWVVSDKAEIPPKSVRGQWKALVTTEEFERGLEILAHRNRHRVVKRKHDYLLKGLIYVELPDERKPVKLTGSTSNTRRSGGGTAYYCVPSSNINILCSTIDQQIPHELIQIQVDPELLPLIRESYTDELARKLGHLRPSEREELESALRAVDQEEARMARLFASGKITERVWDNLWAEWQDRRRTLQINLEALQKKREYHIANLDAALNIISKVGILYSRLERSDQKDLLRHMIERVVVNPEGMIIRLELLPPFSYLHLVTQRVQKTGGRAVKGKTKTSTKAGQCSDYVLSGEPPNTQNEPLVPQINIENFAQYVELTAYPQRSALEPLLTERKV</sequence>
<dbReference type="CDD" id="cd00338">
    <property type="entry name" value="Ser_Recombinase"/>
    <property type="match status" value="1"/>
</dbReference>
<feature type="domain" description="Resolvase/invertase-type recombinase catalytic" evidence="1">
    <location>
        <begin position="14"/>
        <end position="163"/>
    </location>
</feature>